<dbReference type="EMBL" id="NHRJ02000002">
    <property type="protein sequence ID" value="PZE21855.1"/>
    <property type="molecule type" value="Genomic_DNA"/>
</dbReference>
<protein>
    <submittedName>
        <fullName evidence="1">SAM-dependent methyltransferase</fullName>
    </submittedName>
</protein>
<evidence type="ECO:0000313" key="2">
    <source>
        <dbReference type="Proteomes" id="UP000214746"/>
    </source>
</evidence>
<proteinExistence type="predicted"/>
<dbReference type="InterPro" id="IPR007536">
    <property type="entry name" value="16SrRNA_methylTrfase_J"/>
</dbReference>
<dbReference type="PANTHER" id="PTHR36112:SF1">
    <property type="entry name" value="RIBOSOMAL RNA SMALL SUBUNIT METHYLTRANSFERASE J"/>
    <property type="match status" value="1"/>
</dbReference>
<dbReference type="RefSeq" id="WP_089198997.1">
    <property type="nucleotide sequence ID" value="NZ_NHRJ02000002.1"/>
</dbReference>
<keyword evidence="1" id="KW-0808">Transferase</keyword>
<dbReference type="Pfam" id="PF04445">
    <property type="entry name" value="SAM_MT"/>
    <property type="match status" value="1"/>
</dbReference>
<accession>A0A2W1NQT7</accession>
<dbReference type="OrthoDB" id="1653798at2"/>
<comment type="caution">
    <text evidence="1">The sequence shown here is derived from an EMBL/GenBank/DDBJ whole genome shotgun (WGS) entry which is preliminary data.</text>
</comment>
<dbReference type="Gene3D" id="3.40.50.150">
    <property type="entry name" value="Vaccinia Virus protein VP39"/>
    <property type="match status" value="1"/>
</dbReference>
<organism evidence="1 2">
    <name type="scientific">Paenibacillus xerothermodurans</name>
    <dbReference type="NCBI Taxonomy" id="1977292"/>
    <lineage>
        <taxon>Bacteria</taxon>
        <taxon>Bacillati</taxon>
        <taxon>Bacillota</taxon>
        <taxon>Bacilli</taxon>
        <taxon>Bacillales</taxon>
        <taxon>Paenibacillaceae</taxon>
        <taxon>Paenibacillus</taxon>
    </lineage>
</organism>
<dbReference type="GO" id="GO:0008990">
    <property type="term" value="F:rRNA (guanine-N2-)-methyltransferase activity"/>
    <property type="evidence" value="ECO:0007669"/>
    <property type="project" value="InterPro"/>
</dbReference>
<reference evidence="1" key="1">
    <citation type="submission" date="2018-06" db="EMBL/GenBank/DDBJ databases">
        <title>Paenibacillus xerothermodurans sp. nov. an extremely dry heat resistant spore forming bacterium isolated from the soil of Cape Canaveral, Florida.</title>
        <authorList>
            <person name="Seuylemezian A."/>
            <person name="Kaur N."/>
            <person name="Patil P."/>
            <person name="Patil P."/>
            <person name="Mayilraj S."/>
            <person name="Vaishampayan P."/>
        </authorList>
    </citation>
    <scope>NUCLEOTIDE SEQUENCE [LARGE SCALE GENOMIC DNA]</scope>
    <source>
        <strain evidence="1">ATCC 27380</strain>
    </source>
</reference>
<gene>
    <name evidence="1" type="ORF">CBW46_005470</name>
</gene>
<dbReference type="InterPro" id="IPR029063">
    <property type="entry name" value="SAM-dependent_MTases_sf"/>
</dbReference>
<dbReference type="SUPFAM" id="SSF53335">
    <property type="entry name" value="S-adenosyl-L-methionine-dependent methyltransferases"/>
    <property type="match status" value="1"/>
</dbReference>
<dbReference type="PANTHER" id="PTHR36112">
    <property type="entry name" value="RIBOSOMAL RNA SMALL SUBUNIT METHYLTRANSFERASE J"/>
    <property type="match status" value="1"/>
</dbReference>
<keyword evidence="1" id="KW-0489">Methyltransferase</keyword>
<sequence length="265" mass="29988">MLVTTSYDPGPEQVALAECLVRQLRELPEIAEPVRPVARRRQSLSRISERYDDTSILLVSKERIEYYQEQQPVLFFHPSLAAIRVKRLLNGEPDTLIELSRLKCGDRVLDCTAGLGSDAIVYSFALGSKGEVVALESQAIPYLLLQHGLSAYHSDIPGMNEAMRRIQVQQADHYDFLRKQPDKAFDVIYFDPMFRKPIQESNSIGAIRGLADPRAVSEATIREAVRVARRTIVLKEHRDSKEFARLGVTEVHRSTTKIAYGVIRL</sequence>
<dbReference type="Proteomes" id="UP000214746">
    <property type="component" value="Unassembled WGS sequence"/>
</dbReference>
<evidence type="ECO:0000313" key="1">
    <source>
        <dbReference type="EMBL" id="PZE21855.1"/>
    </source>
</evidence>
<keyword evidence="2" id="KW-1185">Reference proteome</keyword>
<dbReference type="AlphaFoldDB" id="A0A2W1NQT7"/>
<name>A0A2W1NQT7_PAEXE</name>